<protein>
    <recommendedName>
        <fullName evidence="1">Protein kinase domain-containing protein</fullName>
    </recommendedName>
</protein>
<dbReference type="InterPro" id="IPR011659">
    <property type="entry name" value="WD40"/>
</dbReference>
<dbReference type="RefSeq" id="XP_044417959.1">
    <property type="nucleotide sequence ID" value="XM_044562024.1"/>
</dbReference>
<proteinExistence type="predicted"/>
<dbReference type="Gramene" id="TraesSYM6D03G03599180.1">
    <property type="protein sequence ID" value="TraesSYM6D03G03599180.1"/>
    <property type="gene ID" value="TraesSYM6D03G03599180"/>
</dbReference>
<dbReference type="Gene3D" id="1.10.510.10">
    <property type="entry name" value="Transferase(Phosphotransferase) domain 1"/>
    <property type="match status" value="1"/>
</dbReference>
<dbReference type="Gramene" id="TraesPARA_EIv1.0_2215490.3">
    <property type="protein sequence ID" value="TraesPARA_EIv1.0_2215490.3.CDS"/>
    <property type="gene ID" value="TraesPARA_EIv1.0_2215490"/>
</dbReference>
<dbReference type="PANTHER" id="PTHR32161:SF24">
    <property type="entry name" value="PROTEIN KINASE DOMAIN-CONTAINING PROTEIN"/>
    <property type="match status" value="1"/>
</dbReference>
<evidence type="ECO:0000313" key="2">
    <source>
        <dbReference type="EnsemblPlants" id="TraesCS6D02G047500.2"/>
    </source>
</evidence>
<organism evidence="2">
    <name type="scientific">Triticum aestivum</name>
    <name type="common">Wheat</name>
    <dbReference type="NCBI Taxonomy" id="4565"/>
    <lineage>
        <taxon>Eukaryota</taxon>
        <taxon>Viridiplantae</taxon>
        <taxon>Streptophyta</taxon>
        <taxon>Embryophyta</taxon>
        <taxon>Tracheophyta</taxon>
        <taxon>Spermatophyta</taxon>
        <taxon>Magnoliopsida</taxon>
        <taxon>Liliopsida</taxon>
        <taxon>Poales</taxon>
        <taxon>Poaceae</taxon>
        <taxon>BOP clade</taxon>
        <taxon>Pooideae</taxon>
        <taxon>Triticodae</taxon>
        <taxon>Triticeae</taxon>
        <taxon>Triticinae</taxon>
        <taxon>Triticum</taxon>
    </lineage>
</organism>
<dbReference type="Gramene" id="TraesNOR6D03G03694100.3">
    <property type="protein sequence ID" value="TraesNOR6D03G03694100.3"/>
    <property type="gene ID" value="TraesNOR6D03G03694100"/>
</dbReference>
<dbReference type="AlphaFoldDB" id="A0A3B6QCA0"/>
<dbReference type="GO" id="GO:0005524">
    <property type="term" value="F:ATP binding"/>
    <property type="evidence" value="ECO:0007669"/>
    <property type="project" value="InterPro"/>
</dbReference>
<dbReference type="SMART" id="SM00220">
    <property type="entry name" value="S_TKc"/>
    <property type="match status" value="1"/>
</dbReference>
<dbReference type="Pfam" id="PF07676">
    <property type="entry name" value="PD40"/>
    <property type="match status" value="2"/>
</dbReference>
<gene>
    <name evidence="2" type="primary">LOC123143181</name>
</gene>
<evidence type="ECO:0000259" key="1">
    <source>
        <dbReference type="PROSITE" id="PS50011"/>
    </source>
</evidence>
<sequence length="1105" mass="123910">MESSIHISFPAVNESKRSGSAPYLSLAVHQKARGSQKLAGRRAGRPVAPRPGPLQSFFPCNQQVIDRPLGPQGVLENGEEIALKKLHHMPGLDDTQFRNEFNHLMRAQHPNITQLVGYCYNLGHQRIKYGGEYIFALVEERVLCFEYLQGGSLDNHISDESCGLDWPTRFKIIKGVCEGLNYLHNGCKDPIYHLDLKPANVLLDKNMFPKIGDFGLSRLFPLSQTYITSKILGTPGYMPPEYIERREITSKYDVFSLGVIIVRIIAGDEGYSKCAYMSLEDFLEHVHGNWGKRLKETMALHTSEQVKTCIEIALRCMEVDREKRPTIAEIVDELNLVDTAESLPTGQVANFRSKQNSNSERRGRIVFSATYRPPVPFDIFSCPVSPWSTDDELHLTDGVSDNYNGSPIPPAALKTLLKSPKLANEVDVTDADVDTGDVSGLVFVSERDNGLETLYIAICFNADNKVKVFSLADIFGAADFSSMRLEDSGCIGGGYRVGSHSVDHYLIFVSTKEPVHARRGPWTIVYKTNLTTGMTERLTPQGIFDLSPAVSPSGKTVAVASFQSKSWNGDIENLKTDIYVMNLDSDQCQGQGRKLIIKNGGWPSWGSDDIIFFHRLTSMALLSSLIETFWAVFRYDINTEETVQVTPGGLDAVTPAAISETKVAVATIRQEHKSSNVRVQAQYRHIEIFEMDVPGLPPVQITRKMRQKGDHYNSFVLDGGGRIGYHRCRSESDLVQNGDDVPQNLHRLESPMRDVGLLRVSGMFPTISKDGSKLAFVNSEFKAVFVVDSQGLRIIYEERSRNCVFSPVWNQNLDKDILYVCIGTTLNSHRLEIFAICNASGPATGQNVVRLTIGGYNNAYPSSNPDGDKFVFRSTRDGLAPHKNLYIMLHSDNEQFGEHSKKWHRHNEEFEEPWQTRLTKGKWTDTHCQWSPNGDWIVFSSTRDNRLDPRHFSVYLVKAFDPTVLIRVTSSGGDFGGQINHPVFSLDGRSIAVTVHLVAASVDPVSLPNFKHGVRRYSDIFAVDVHPDDEEKKMKINVKLKLKNKTEKEKLMGFRFRRITHSRYECGTPAWTMAFAATDTNALWNMLPDMEHMYALGVCTRSASP</sequence>
<dbReference type="SUPFAM" id="SSF82171">
    <property type="entry name" value="DPP6 N-terminal domain-like"/>
    <property type="match status" value="1"/>
</dbReference>
<dbReference type="InterPro" id="IPR008271">
    <property type="entry name" value="Ser/Thr_kinase_AS"/>
</dbReference>
<dbReference type="FunFam" id="1.10.510.10:FF:000625">
    <property type="entry name" value="Cysteine-rich receptor-like protein kinase 6"/>
    <property type="match status" value="1"/>
</dbReference>
<dbReference type="InterPro" id="IPR011009">
    <property type="entry name" value="Kinase-like_dom_sf"/>
</dbReference>
<dbReference type="Gramene" id="TraesCS6D02G047500.2">
    <property type="protein sequence ID" value="TraesCS6D02G047500.2"/>
    <property type="gene ID" value="TraesCS6D02G047500"/>
</dbReference>
<dbReference type="PANTHER" id="PTHR32161">
    <property type="entry name" value="DPP6 N-TERMINAL DOMAIN-LIKE PROTEIN"/>
    <property type="match status" value="1"/>
</dbReference>
<dbReference type="InterPro" id="IPR011042">
    <property type="entry name" value="6-blade_b-propeller_TolB-like"/>
</dbReference>
<dbReference type="PaxDb" id="4565-Traes_6DS_7579F00DA.1"/>
<dbReference type="Proteomes" id="UP000019116">
    <property type="component" value="Chromosome 6D"/>
</dbReference>
<dbReference type="STRING" id="4565.A0A3B6QCA0"/>
<dbReference type="GO" id="GO:0004672">
    <property type="term" value="F:protein kinase activity"/>
    <property type="evidence" value="ECO:0007669"/>
    <property type="project" value="InterPro"/>
</dbReference>
<keyword evidence="3" id="KW-1185">Reference proteome</keyword>
<reference evidence="2" key="1">
    <citation type="submission" date="2018-08" db="EMBL/GenBank/DDBJ databases">
        <authorList>
            <person name="Rossello M."/>
        </authorList>
    </citation>
    <scope>NUCLEOTIDE SEQUENCE [LARGE SCALE GENOMIC DNA]</scope>
    <source>
        <strain evidence="2">cv. Chinese Spring</strain>
    </source>
</reference>
<evidence type="ECO:0000313" key="3">
    <source>
        <dbReference type="Proteomes" id="UP000019116"/>
    </source>
</evidence>
<dbReference type="Gene3D" id="2.120.10.30">
    <property type="entry name" value="TolB, C-terminal domain"/>
    <property type="match status" value="3"/>
</dbReference>
<accession>A0A3B6QCA0</accession>
<feature type="domain" description="Protein kinase" evidence="1">
    <location>
        <begin position="12"/>
        <end position="336"/>
    </location>
</feature>
<dbReference type="EnsemblPlants" id="TraesCS6D02G047500.2">
    <property type="protein sequence ID" value="TraesCS6D02G047500.2"/>
    <property type="gene ID" value="TraesCS6D02G047500"/>
</dbReference>
<dbReference type="SUPFAM" id="SSF56112">
    <property type="entry name" value="Protein kinase-like (PK-like)"/>
    <property type="match status" value="1"/>
</dbReference>
<dbReference type="Gramene" id="TraesCS6D03G0099300.2">
    <property type="protein sequence ID" value="TraesCS6D03G0099300.2.CDS"/>
    <property type="gene ID" value="TraesCS6D03G0099300"/>
</dbReference>
<dbReference type="Gene3D" id="3.30.200.20">
    <property type="entry name" value="Phosphorylase Kinase, domain 1"/>
    <property type="match status" value="1"/>
</dbReference>
<dbReference type="GeneID" id="123143181"/>
<dbReference type="Pfam" id="PF00069">
    <property type="entry name" value="Pkinase"/>
    <property type="match status" value="1"/>
</dbReference>
<name>A0A3B6QCA0_WHEAT</name>
<dbReference type="InterPro" id="IPR000719">
    <property type="entry name" value="Prot_kinase_dom"/>
</dbReference>
<dbReference type="PROSITE" id="PS00108">
    <property type="entry name" value="PROTEIN_KINASE_ST"/>
    <property type="match status" value="1"/>
</dbReference>
<dbReference type="OrthoDB" id="43744at2759"/>
<dbReference type="PROSITE" id="PS50011">
    <property type="entry name" value="PROTEIN_KINASE_DOM"/>
    <property type="match status" value="1"/>
</dbReference>
<dbReference type="Gramene" id="TraesJUL6D03G03686000.2">
    <property type="protein sequence ID" value="TraesJUL6D03G03686000.2"/>
    <property type="gene ID" value="TraesJUL6D03G03686000"/>
</dbReference>
<reference evidence="2" key="2">
    <citation type="submission" date="2018-10" db="UniProtKB">
        <authorList>
            <consortium name="EnsemblPlants"/>
        </authorList>
    </citation>
    <scope>IDENTIFICATION</scope>
</reference>